<dbReference type="InterPro" id="IPR050104">
    <property type="entry name" value="FMN-dep_NADH:Q_OxRdtase_AzoR1"/>
</dbReference>
<dbReference type="RefSeq" id="WP_072934844.1">
    <property type="nucleotide sequence ID" value="NZ_FQUG01000003.1"/>
</dbReference>
<dbReference type="InterPro" id="IPR029039">
    <property type="entry name" value="Flavoprotein-like_sf"/>
</dbReference>
<evidence type="ECO:0000313" key="3">
    <source>
        <dbReference type="Proteomes" id="UP000184404"/>
    </source>
</evidence>
<sequence length="184" mass="20429">MILFVSACVRSESRTKTLADALIKKLADECEELKLEDVSFPKTDEAFLSKRDSLIEARNFDDEAFAPARQFAEAKTIVIAAPYWDLSFPAMLKQYIEHINVLGVTFEYTPEGIPKGLCKADKLYYVTTAGGNYVPDDFGFGYIKALAQNFYGIKDVKLIKASGLDIYGANTKAIMKEAVEGITL</sequence>
<dbReference type="SUPFAM" id="SSF52218">
    <property type="entry name" value="Flavoproteins"/>
    <property type="match status" value="1"/>
</dbReference>
<gene>
    <name evidence="2" type="ORF">SAMN02745190_00742</name>
</gene>
<reference evidence="2 3" key="1">
    <citation type="submission" date="2016-11" db="EMBL/GenBank/DDBJ databases">
        <authorList>
            <person name="Jaros S."/>
            <person name="Januszkiewicz K."/>
            <person name="Wedrychowicz H."/>
        </authorList>
    </citation>
    <scope>NUCLEOTIDE SEQUENCE [LARGE SCALE GENOMIC DNA]</scope>
    <source>
        <strain evidence="2 3">DSM 10502</strain>
    </source>
</reference>
<dbReference type="Gene3D" id="3.40.50.360">
    <property type="match status" value="1"/>
</dbReference>
<dbReference type="AlphaFoldDB" id="A0A1M4UQB5"/>
<evidence type="ECO:0000313" key="2">
    <source>
        <dbReference type="EMBL" id="SHE58793.1"/>
    </source>
</evidence>
<feature type="domain" description="Flavodoxin-like fold" evidence="1">
    <location>
        <begin position="2"/>
        <end position="180"/>
    </location>
</feature>
<dbReference type="PANTHER" id="PTHR43741:SF4">
    <property type="entry name" value="FMN-DEPENDENT NADH:QUINONE OXIDOREDUCTASE"/>
    <property type="match status" value="1"/>
</dbReference>
<dbReference type="Proteomes" id="UP000184404">
    <property type="component" value="Unassembled WGS sequence"/>
</dbReference>
<dbReference type="STRING" id="1123243.SAMN02745190_00742"/>
<proteinExistence type="predicted"/>
<dbReference type="OrthoDB" id="9805013at2"/>
<protein>
    <submittedName>
        <fullName evidence="2">FMN-dependent NADH-azoreductase</fullName>
    </submittedName>
</protein>
<organism evidence="2 3">
    <name type="scientific">Schwartzia succinivorans DSM 10502</name>
    <dbReference type="NCBI Taxonomy" id="1123243"/>
    <lineage>
        <taxon>Bacteria</taxon>
        <taxon>Bacillati</taxon>
        <taxon>Bacillota</taxon>
        <taxon>Negativicutes</taxon>
        <taxon>Selenomonadales</taxon>
        <taxon>Selenomonadaceae</taxon>
        <taxon>Schwartzia</taxon>
    </lineage>
</organism>
<dbReference type="Pfam" id="PF02525">
    <property type="entry name" value="Flavodoxin_2"/>
    <property type="match status" value="1"/>
</dbReference>
<name>A0A1M4UQB5_9FIRM</name>
<accession>A0A1M4UQB5</accession>
<keyword evidence="3" id="KW-1185">Reference proteome</keyword>
<dbReference type="PANTHER" id="PTHR43741">
    <property type="entry name" value="FMN-DEPENDENT NADH-AZOREDUCTASE 1"/>
    <property type="match status" value="1"/>
</dbReference>
<evidence type="ECO:0000259" key="1">
    <source>
        <dbReference type="Pfam" id="PF02525"/>
    </source>
</evidence>
<dbReference type="InterPro" id="IPR003680">
    <property type="entry name" value="Flavodoxin_fold"/>
</dbReference>
<dbReference type="EMBL" id="FQUG01000003">
    <property type="protein sequence ID" value="SHE58793.1"/>
    <property type="molecule type" value="Genomic_DNA"/>
</dbReference>